<evidence type="ECO:0000313" key="2">
    <source>
        <dbReference type="Proteomes" id="UP000593579"/>
    </source>
</evidence>
<evidence type="ECO:0000313" key="1">
    <source>
        <dbReference type="EMBL" id="MBA0754477.1"/>
    </source>
</evidence>
<dbReference type="Proteomes" id="UP000593579">
    <property type="component" value="Unassembled WGS sequence"/>
</dbReference>
<dbReference type="OrthoDB" id="10408197at2759"/>
<reference evidence="1 2" key="1">
    <citation type="journal article" date="2019" name="Genome Biol. Evol.">
        <title>Insights into the evolution of the New World diploid cottons (Gossypium, subgenus Houzingenia) based on genome sequencing.</title>
        <authorList>
            <person name="Grover C.E."/>
            <person name="Arick M.A. 2nd"/>
            <person name="Thrash A."/>
            <person name="Conover J.L."/>
            <person name="Sanders W.S."/>
            <person name="Peterson D.G."/>
            <person name="Frelichowski J.E."/>
            <person name="Scheffler J.A."/>
            <person name="Scheffler B.E."/>
            <person name="Wendel J.F."/>
        </authorList>
    </citation>
    <scope>NUCLEOTIDE SEQUENCE [LARGE SCALE GENOMIC DNA]</scope>
    <source>
        <strain evidence="1">5</strain>
        <tissue evidence="1">Leaf</tissue>
    </source>
</reference>
<accession>A0A7J9D194</accession>
<name>A0A7J9D194_GOSGO</name>
<protein>
    <submittedName>
        <fullName evidence="1">Uncharacterized protein</fullName>
    </submittedName>
</protein>
<sequence>MRAALDICKGKRGRNHETIVTTPVRHEGKRGRTKNLVRTMSTRKI</sequence>
<dbReference type="EMBL" id="JABEZY010261981">
    <property type="protein sequence ID" value="MBA0754477.1"/>
    <property type="molecule type" value="Genomic_DNA"/>
</dbReference>
<dbReference type="AlphaFoldDB" id="A0A7J9D194"/>
<comment type="caution">
    <text evidence="1">The sequence shown here is derived from an EMBL/GenBank/DDBJ whole genome shotgun (WGS) entry which is preliminary data.</text>
</comment>
<organism evidence="1 2">
    <name type="scientific">Gossypium gossypioides</name>
    <name type="common">Mexican cotton</name>
    <name type="synonym">Selera gossypioides</name>
    <dbReference type="NCBI Taxonomy" id="34282"/>
    <lineage>
        <taxon>Eukaryota</taxon>
        <taxon>Viridiplantae</taxon>
        <taxon>Streptophyta</taxon>
        <taxon>Embryophyta</taxon>
        <taxon>Tracheophyta</taxon>
        <taxon>Spermatophyta</taxon>
        <taxon>Magnoliopsida</taxon>
        <taxon>eudicotyledons</taxon>
        <taxon>Gunneridae</taxon>
        <taxon>Pentapetalae</taxon>
        <taxon>rosids</taxon>
        <taxon>malvids</taxon>
        <taxon>Malvales</taxon>
        <taxon>Malvaceae</taxon>
        <taxon>Malvoideae</taxon>
        <taxon>Gossypium</taxon>
    </lineage>
</organism>
<gene>
    <name evidence="1" type="ORF">Gogos_020876</name>
</gene>
<proteinExistence type="predicted"/>
<keyword evidence="2" id="KW-1185">Reference proteome</keyword>